<dbReference type="InterPro" id="IPR043837">
    <property type="entry name" value="Mtf2-like_C"/>
</dbReference>
<evidence type="ECO:0000313" key="5">
    <source>
        <dbReference type="Proteomes" id="UP000001744"/>
    </source>
</evidence>
<name>B6JY58_SCHJY</name>
<dbReference type="HOGENOM" id="CLU_909613_0_0_1"/>
<feature type="compositionally biased region" description="Polar residues" evidence="1">
    <location>
        <begin position="1"/>
        <end position="11"/>
    </location>
</feature>
<dbReference type="PANTHER" id="PTHR39468">
    <property type="entry name" value="CHROMOSOME 7, WHOLE GENOME SHOTGUN SEQUENCE"/>
    <property type="match status" value="1"/>
</dbReference>
<protein>
    <submittedName>
        <fullName evidence="3">Translation protein</fullName>
    </submittedName>
</protein>
<keyword evidence="5" id="KW-1185">Reference proteome</keyword>
<dbReference type="JaponicusDB" id="SJAG_01517">
    <property type="gene designation" value="mtf2"/>
</dbReference>
<dbReference type="Pfam" id="PF19189">
    <property type="entry name" value="Mtf2"/>
    <property type="match status" value="1"/>
</dbReference>
<sequence length="306" mass="34308">MAVSKYNNQSPVMLVRARHNTSPKVDYTSPDNKDDAKRLPDDDFRFFDMVYNGTERIVSRRKPPIGNPSPLKPVAPSSFLSVKERKSFADLFSQLLEEVQAESVELNEAALKVKSAESFGLSSNSSTAMTAASEQILRESNTLTDLENQTPAFRVLQNEMRACKTDWELQQLVRTKIYPAATEPSTHDSETFPSAAALRDAMLLARRLYHNPMLAIAFMNRLKHSSAEAYVRACDVSVYNQALLSSWEGWRDRMTVHSLLKEMEANAIAPNQETQNILAAMGDKRHSQKKHTKDRNPASEAGSTGR</sequence>
<gene>
    <name evidence="4" type="primary">mtf2</name>
    <name evidence="3" type="ORF">SJAG_01517</name>
</gene>
<feature type="region of interest" description="Disordered" evidence="1">
    <location>
        <begin position="1"/>
        <end position="39"/>
    </location>
</feature>
<organism evidence="3 5">
    <name type="scientific">Schizosaccharomyces japonicus (strain yFS275 / FY16936)</name>
    <name type="common">Fission yeast</name>
    <dbReference type="NCBI Taxonomy" id="402676"/>
    <lineage>
        <taxon>Eukaryota</taxon>
        <taxon>Fungi</taxon>
        <taxon>Dikarya</taxon>
        <taxon>Ascomycota</taxon>
        <taxon>Taphrinomycotina</taxon>
        <taxon>Schizosaccharomycetes</taxon>
        <taxon>Schizosaccharomycetales</taxon>
        <taxon>Schizosaccharomycetaceae</taxon>
        <taxon>Schizosaccharomyces</taxon>
    </lineage>
</organism>
<dbReference type="GeneID" id="7048702"/>
<dbReference type="OrthoDB" id="2444174at2759"/>
<dbReference type="InterPro" id="IPR040009">
    <property type="entry name" value="Mtf2/C5D6.12-like"/>
</dbReference>
<evidence type="ECO:0000259" key="2">
    <source>
        <dbReference type="Pfam" id="PF19189"/>
    </source>
</evidence>
<evidence type="ECO:0000313" key="4">
    <source>
        <dbReference type="JaponicusDB" id="SJAG_01517"/>
    </source>
</evidence>
<dbReference type="AlphaFoldDB" id="B6JY58"/>
<dbReference type="RefSeq" id="XP_002172769.1">
    <property type="nucleotide sequence ID" value="XM_002172733.1"/>
</dbReference>
<reference evidence="3 5" key="1">
    <citation type="journal article" date="2011" name="Science">
        <title>Comparative functional genomics of the fission yeasts.</title>
        <authorList>
            <person name="Rhind N."/>
            <person name="Chen Z."/>
            <person name="Yassour M."/>
            <person name="Thompson D.A."/>
            <person name="Haas B.J."/>
            <person name="Habib N."/>
            <person name="Wapinski I."/>
            <person name="Roy S."/>
            <person name="Lin M.F."/>
            <person name="Heiman D.I."/>
            <person name="Young S.K."/>
            <person name="Furuya K."/>
            <person name="Guo Y."/>
            <person name="Pidoux A."/>
            <person name="Chen H.M."/>
            <person name="Robbertse B."/>
            <person name="Goldberg J.M."/>
            <person name="Aoki K."/>
            <person name="Bayne E.H."/>
            <person name="Berlin A.M."/>
            <person name="Desjardins C.A."/>
            <person name="Dobbs E."/>
            <person name="Dukaj L."/>
            <person name="Fan L."/>
            <person name="FitzGerald M.G."/>
            <person name="French C."/>
            <person name="Gujja S."/>
            <person name="Hansen K."/>
            <person name="Keifenheim D."/>
            <person name="Levin J.Z."/>
            <person name="Mosher R.A."/>
            <person name="Mueller C.A."/>
            <person name="Pfiffner J."/>
            <person name="Priest M."/>
            <person name="Russ C."/>
            <person name="Smialowska A."/>
            <person name="Swoboda P."/>
            <person name="Sykes S.M."/>
            <person name="Vaughn M."/>
            <person name="Vengrova S."/>
            <person name="Yoder R."/>
            <person name="Zeng Q."/>
            <person name="Allshire R."/>
            <person name="Baulcombe D."/>
            <person name="Birren B.W."/>
            <person name="Brown W."/>
            <person name="Ekwall K."/>
            <person name="Kellis M."/>
            <person name="Leatherwood J."/>
            <person name="Levin H."/>
            <person name="Margalit H."/>
            <person name="Martienssen R."/>
            <person name="Nieduszynski C.A."/>
            <person name="Spatafora J.W."/>
            <person name="Friedman N."/>
            <person name="Dalgaard J.Z."/>
            <person name="Baumann P."/>
            <person name="Niki H."/>
            <person name="Regev A."/>
            <person name="Nusbaum C."/>
        </authorList>
    </citation>
    <scope>NUCLEOTIDE SEQUENCE [LARGE SCALE GENOMIC DNA]</scope>
    <source>
        <strain evidence="5">yFS275 / FY16936</strain>
    </source>
</reference>
<evidence type="ECO:0000256" key="1">
    <source>
        <dbReference type="SAM" id="MobiDB-lite"/>
    </source>
</evidence>
<dbReference type="Proteomes" id="UP000001744">
    <property type="component" value="Unassembled WGS sequence"/>
</dbReference>
<dbReference type="eggNOG" id="ENOG502S7AT">
    <property type="taxonomic scope" value="Eukaryota"/>
</dbReference>
<proteinExistence type="predicted"/>
<dbReference type="VEuPathDB" id="FungiDB:SJAG_01517"/>
<dbReference type="GO" id="GO:0005739">
    <property type="term" value="C:mitochondrion"/>
    <property type="evidence" value="ECO:0007669"/>
    <property type="project" value="InterPro"/>
</dbReference>
<dbReference type="EMBL" id="KE651168">
    <property type="protein sequence ID" value="EEB06476.1"/>
    <property type="molecule type" value="Genomic_DNA"/>
</dbReference>
<dbReference type="STRING" id="402676.B6JY58"/>
<feature type="domain" description="Mtf2-like C-terminal" evidence="2">
    <location>
        <begin position="153"/>
        <end position="294"/>
    </location>
</feature>
<accession>B6JY58</accession>
<dbReference type="PANTHER" id="PTHR39468:SF1">
    <property type="entry name" value="MTF2-LIKE C-TERMINAL DOMAIN-CONTAINING PROTEIN"/>
    <property type="match status" value="1"/>
</dbReference>
<feature type="region of interest" description="Disordered" evidence="1">
    <location>
        <begin position="281"/>
        <end position="306"/>
    </location>
</feature>
<evidence type="ECO:0000313" key="3">
    <source>
        <dbReference type="EMBL" id="EEB06476.1"/>
    </source>
</evidence>